<dbReference type="InterPro" id="IPR040381">
    <property type="entry name" value="At4g14450-like"/>
</dbReference>
<feature type="compositionally biased region" description="Basic and acidic residues" evidence="1">
    <location>
        <begin position="25"/>
        <end position="37"/>
    </location>
</feature>
<dbReference type="OrthoDB" id="1935372at2759"/>
<dbReference type="RefSeq" id="XP_022990875.1">
    <property type="nucleotide sequence ID" value="XM_023135107.1"/>
</dbReference>
<protein>
    <submittedName>
        <fullName evidence="3">Uncharacterized protein LOC111487632 isoform X1</fullName>
    </submittedName>
</protein>
<dbReference type="AlphaFoldDB" id="A0A6J1JRA7"/>
<feature type="compositionally biased region" description="Polar residues" evidence="1">
    <location>
        <begin position="63"/>
        <end position="73"/>
    </location>
</feature>
<keyword evidence="2" id="KW-1185">Reference proteome</keyword>
<dbReference type="Proteomes" id="UP000504608">
    <property type="component" value="Unplaced"/>
</dbReference>
<name>A0A6J1JRA7_CUCMA</name>
<accession>A0A6J1JRA7</accession>
<proteinExistence type="predicted"/>
<feature type="compositionally biased region" description="Acidic residues" evidence="1">
    <location>
        <begin position="8"/>
        <end position="24"/>
    </location>
</feature>
<reference evidence="3" key="1">
    <citation type="submission" date="2025-08" db="UniProtKB">
        <authorList>
            <consortium name="RefSeq"/>
        </authorList>
    </citation>
    <scope>IDENTIFICATION</scope>
    <source>
        <tissue evidence="3">Young leaves</tissue>
    </source>
</reference>
<dbReference type="PANTHER" id="PTHR33912:SF3">
    <property type="entry name" value="OS01G0939400 PROTEIN"/>
    <property type="match status" value="1"/>
</dbReference>
<feature type="compositionally biased region" description="Low complexity" evidence="1">
    <location>
        <begin position="81"/>
        <end position="110"/>
    </location>
</feature>
<dbReference type="GeneID" id="111487632"/>
<dbReference type="KEGG" id="cmax:111487632"/>
<feature type="compositionally biased region" description="Polar residues" evidence="1">
    <location>
        <begin position="41"/>
        <end position="53"/>
    </location>
</feature>
<evidence type="ECO:0000313" key="2">
    <source>
        <dbReference type="Proteomes" id="UP000504608"/>
    </source>
</evidence>
<sequence>MSLVDYASSDDDETAAAAEEEEEQQQNRKKPEDHTTKEPQFPNQEPRSQSHPVNQPILKPKQPSETNEDSSVPSVELPDASLLLNSPTSSSLLSGSDHSSRVAAAMAANASRKRETNVLGSSLPRSKVPRSNLPHSKNVPETVGRLLVPPQLTGRSNIVTEDISKLFVKKSAKPS</sequence>
<gene>
    <name evidence="3" type="primary">LOC111487632</name>
</gene>
<evidence type="ECO:0000313" key="3">
    <source>
        <dbReference type="RefSeq" id="XP_022990875.1"/>
    </source>
</evidence>
<feature type="region of interest" description="Disordered" evidence="1">
    <location>
        <begin position="1"/>
        <end position="145"/>
    </location>
</feature>
<dbReference type="PANTHER" id="PTHR33912">
    <property type="entry name" value="OS01G0939400 PROTEIN"/>
    <property type="match status" value="1"/>
</dbReference>
<organism evidence="2 3">
    <name type="scientific">Cucurbita maxima</name>
    <name type="common">Pumpkin</name>
    <name type="synonym">Winter squash</name>
    <dbReference type="NCBI Taxonomy" id="3661"/>
    <lineage>
        <taxon>Eukaryota</taxon>
        <taxon>Viridiplantae</taxon>
        <taxon>Streptophyta</taxon>
        <taxon>Embryophyta</taxon>
        <taxon>Tracheophyta</taxon>
        <taxon>Spermatophyta</taxon>
        <taxon>Magnoliopsida</taxon>
        <taxon>eudicotyledons</taxon>
        <taxon>Gunneridae</taxon>
        <taxon>Pentapetalae</taxon>
        <taxon>rosids</taxon>
        <taxon>fabids</taxon>
        <taxon>Cucurbitales</taxon>
        <taxon>Cucurbitaceae</taxon>
        <taxon>Cucurbiteae</taxon>
        <taxon>Cucurbita</taxon>
    </lineage>
</organism>
<evidence type="ECO:0000256" key="1">
    <source>
        <dbReference type="SAM" id="MobiDB-lite"/>
    </source>
</evidence>